<dbReference type="KEGG" id="dfi:AXF13_08585"/>
<dbReference type="EMBL" id="CP014229">
    <property type="protein sequence ID" value="AMD90175.1"/>
    <property type="molecule type" value="Genomic_DNA"/>
</dbReference>
<reference evidence="8" key="1">
    <citation type="submission" date="2016-02" db="EMBL/GenBank/DDBJ databases">
        <authorList>
            <person name="Holder M.E."/>
            <person name="Ajami N.J."/>
            <person name="Petrosino J.F."/>
        </authorList>
    </citation>
    <scope>NUCLEOTIDE SEQUENCE [LARGE SCALE GENOMIC DNA]</scope>
    <source>
        <strain evidence="8">CCUG 45958</strain>
    </source>
</reference>
<dbReference type="Pfam" id="PF13458">
    <property type="entry name" value="Peripla_BP_6"/>
    <property type="match status" value="1"/>
</dbReference>
<keyword evidence="2" id="KW-0813">Transport</keyword>
<dbReference type="InterPro" id="IPR028082">
    <property type="entry name" value="Peripla_BP_I"/>
</dbReference>
<feature type="chain" id="PRO_5007067459" evidence="5">
    <location>
        <begin position="24"/>
        <end position="376"/>
    </location>
</feature>
<dbReference type="AlphaFoldDB" id="A0A0X8JJY6"/>
<dbReference type="GO" id="GO:0006865">
    <property type="term" value="P:amino acid transport"/>
    <property type="evidence" value="ECO:0007669"/>
    <property type="project" value="UniProtKB-KW"/>
</dbReference>
<keyword evidence="4" id="KW-0029">Amino-acid transport</keyword>
<dbReference type="PRINTS" id="PR00337">
    <property type="entry name" value="LEUILEVALBP"/>
</dbReference>
<gene>
    <name evidence="7" type="ORF">AXF13_08585</name>
</gene>
<evidence type="ECO:0000256" key="2">
    <source>
        <dbReference type="ARBA" id="ARBA00022448"/>
    </source>
</evidence>
<evidence type="ECO:0000313" key="7">
    <source>
        <dbReference type="EMBL" id="AMD90175.1"/>
    </source>
</evidence>
<dbReference type="RefSeq" id="WP_062252605.1">
    <property type="nucleotide sequence ID" value="NZ_CP014229.1"/>
</dbReference>
<keyword evidence="3 5" id="KW-0732">Signal</keyword>
<dbReference type="Gene3D" id="3.40.50.2300">
    <property type="match status" value="2"/>
</dbReference>
<dbReference type="InterPro" id="IPR028081">
    <property type="entry name" value="Leu-bd"/>
</dbReference>
<dbReference type="Proteomes" id="UP000069241">
    <property type="component" value="Chromosome"/>
</dbReference>
<feature type="domain" description="Leucine-binding protein" evidence="6">
    <location>
        <begin position="26"/>
        <end position="364"/>
    </location>
</feature>
<evidence type="ECO:0000256" key="1">
    <source>
        <dbReference type="ARBA" id="ARBA00010062"/>
    </source>
</evidence>
<dbReference type="SUPFAM" id="SSF53822">
    <property type="entry name" value="Periplasmic binding protein-like I"/>
    <property type="match status" value="1"/>
</dbReference>
<keyword evidence="8" id="KW-1185">Reference proteome</keyword>
<protein>
    <submittedName>
        <fullName evidence="7">Branched chain amino acid ABC transporter substrate-binding protein</fullName>
    </submittedName>
</protein>
<dbReference type="PANTHER" id="PTHR47151">
    <property type="entry name" value="LEU/ILE/VAL-BINDING ABC TRANSPORTER SUBUNIT"/>
    <property type="match status" value="1"/>
</dbReference>
<evidence type="ECO:0000259" key="6">
    <source>
        <dbReference type="Pfam" id="PF13458"/>
    </source>
</evidence>
<feature type="signal peptide" evidence="5">
    <location>
        <begin position="1"/>
        <end position="23"/>
    </location>
</feature>
<dbReference type="InterPro" id="IPR000709">
    <property type="entry name" value="Leu_Ile_Val-bd"/>
</dbReference>
<proteinExistence type="inferred from homology"/>
<dbReference type="CDD" id="cd06342">
    <property type="entry name" value="PBP1_ABC_LIVBP-like"/>
    <property type="match status" value="1"/>
</dbReference>
<evidence type="ECO:0000256" key="3">
    <source>
        <dbReference type="ARBA" id="ARBA00022729"/>
    </source>
</evidence>
<name>A0A0X8JJY6_9BACT</name>
<dbReference type="STRING" id="44742.AXF13_08585"/>
<evidence type="ECO:0000256" key="5">
    <source>
        <dbReference type="SAM" id="SignalP"/>
    </source>
</evidence>
<comment type="similarity">
    <text evidence="1">Belongs to the leucine-binding protein family.</text>
</comment>
<sequence length="376" mass="39915">MKRGMTLLAAMAFCVAMTAPALAADPIKIGVQGAHSGDLASYGVPSLNAAKLVIDDANAAGGVLGGKVEVVSQDDQCKPEMATNAATKLISDKVAVVIGPICSGPTKAALPLFQDANLIAVSPTATTPGLTEDGKHPLFFRTVANDNAQARLTSDFMLNKLKAKKVAYLHDNGDYGKGFADNNRVFMEKGGAETVLFEAVTPDAVDFSAVVRKLRRAKPDIVVFGGYQPVASKLIQQMRRDRLTTPFIGPDGVKDETFLKMTGKDSEGVYASYPKDTSTLPEYKKAREAHVKAYGSEPGFGYYNAYAAAQCLLAAIEKAGGTDTAKIKEVLRTNPVDTPLGKISFNEKGDAAGMALSVYQVKNGKFVELDHSLTLQ</sequence>
<evidence type="ECO:0000256" key="4">
    <source>
        <dbReference type="ARBA" id="ARBA00022970"/>
    </source>
</evidence>
<evidence type="ECO:0000313" key="8">
    <source>
        <dbReference type="Proteomes" id="UP000069241"/>
    </source>
</evidence>
<dbReference type="PANTHER" id="PTHR47151:SF2">
    <property type="entry name" value="AMINO ACID BINDING PROTEIN"/>
    <property type="match status" value="1"/>
</dbReference>
<accession>A0A0X8JJY6</accession>
<organism evidence="7 8">
    <name type="scientific">Desulfovibrio fairfieldensis</name>
    <dbReference type="NCBI Taxonomy" id="44742"/>
    <lineage>
        <taxon>Bacteria</taxon>
        <taxon>Pseudomonadati</taxon>
        <taxon>Thermodesulfobacteriota</taxon>
        <taxon>Desulfovibrionia</taxon>
        <taxon>Desulfovibrionales</taxon>
        <taxon>Desulfovibrionaceae</taxon>
        <taxon>Desulfovibrio</taxon>
    </lineage>
</organism>